<evidence type="ECO:0000259" key="3">
    <source>
        <dbReference type="Pfam" id="PF08240"/>
    </source>
</evidence>
<evidence type="ECO:0000313" key="4">
    <source>
        <dbReference type="EMBL" id="MCZ2722953.1"/>
    </source>
</evidence>
<proteinExistence type="predicted"/>
<dbReference type="Pfam" id="PF00107">
    <property type="entry name" value="ADH_zinc_N"/>
    <property type="match status" value="1"/>
</dbReference>
<dbReference type="InterPro" id="IPR011032">
    <property type="entry name" value="GroES-like_sf"/>
</dbReference>
<dbReference type="Proteomes" id="UP001149719">
    <property type="component" value="Unassembled WGS sequence"/>
</dbReference>
<dbReference type="PANTHER" id="PTHR43401:SF2">
    <property type="entry name" value="L-THREONINE 3-DEHYDROGENASE"/>
    <property type="match status" value="1"/>
</dbReference>
<dbReference type="RefSeq" id="WP_269127001.1">
    <property type="nucleotide sequence ID" value="NZ_JAPUBN010000019.1"/>
</dbReference>
<name>A0ABT4JXD9_9GAMM</name>
<evidence type="ECO:0000313" key="5">
    <source>
        <dbReference type="Proteomes" id="UP001149719"/>
    </source>
</evidence>
<keyword evidence="5" id="KW-1185">Reference proteome</keyword>
<comment type="caution">
    <text evidence="4">The sequence shown here is derived from an EMBL/GenBank/DDBJ whole genome shotgun (WGS) entry which is preliminary data.</text>
</comment>
<dbReference type="EMBL" id="JAPUBN010000019">
    <property type="protein sequence ID" value="MCZ2722953.1"/>
    <property type="molecule type" value="Genomic_DNA"/>
</dbReference>
<reference evidence="4" key="1">
    <citation type="submission" date="2022-12" db="EMBL/GenBank/DDBJ databases">
        <title>Marinomonas 15G1-11 sp. nov, isolated from marine algae.</title>
        <authorList>
            <person name="Butt M."/>
            <person name="Choi D.G."/>
            <person name="Kim J.M."/>
            <person name="Lee J.K."/>
            <person name="Baek J.H."/>
            <person name="Jeon C.O."/>
        </authorList>
    </citation>
    <scope>NUCLEOTIDE SEQUENCE</scope>
    <source>
        <strain evidence="4">15G1-11</strain>
    </source>
</reference>
<sequence>MTAITSKLTQAKTLSVSKAEIPSDIPEGYVLIKIDVAGICGTDMHYFNHFENAGFKLNRALTLGHEACGQIQDPNGSSFKMGQLVALNPIIACGGCSYCLAGKENFCLQKKFPGSALTLPHIDGFFQSHIVFPAKCCIPVKETTKAKHLAFAEPLGCSLHSVNQANINASDNVLVTGCGPMGLLAIVAALSKGATVTCLDLKPESVALGVKLGAKNGLIIDQFESSDYLDKFDAIIEASGSIHAFNFALESVKKGGQFQFYLICRHPIHQLT</sequence>
<accession>A0ABT4JXD9</accession>
<dbReference type="SUPFAM" id="SSF50129">
    <property type="entry name" value="GroES-like"/>
    <property type="match status" value="1"/>
</dbReference>
<dbReference type="InterPro" id="IPR036291">
    <property type="entry name" value="NAD(P)-bd_dom_sf"/>
</dbReference>
<evidence type="ECO:0000259" key="2">
    <source>
        <dbReference type="Pfam" id="PF00107"/>
    </source>
</evidence>
<dbReference type="Pfam" id="PF08240">
    <property type="entry name" value="ADH_N"/>
    <property type="match status" value="1"/>
</dbReference>
<dbReference type="InterPro" id="IPR050129">
    <property type="entry name" value="Zn_alcohol_dh"/>
</dbReference>
<evidence type="ECO:0000256" key="1">
    <source>
        <dbReference type="ARBA" id="ARBA00023002"/>
    </source>
</evidence>
<organism evidence="4 5">
    <name type="scientific">Marinomonas phaeophyticola</name>
    <dbReference type="NCBI Taxonomy" id="3004091"/>
    <lineage>
        <taxon>Bacteria</taxon>
        <taxon>Pseudomonadati</taxon>
        <taxon>Pseudomonadota</taxon>
        <taxon>Gammaproteobacteria</taxon>
        <taxon>Oceanospirillales</taxon>
        <taxon>Oceanospirillaceae</taxon>
        <taxon>Marinomonas</taxon>
    </lineage>
</organism>
<protein>
    <submittedName>
        <fullName evidence="4">Alcohol dehydrogenase catalytic domain-containing protein</fullName>
    </submittedName>
</protein>
<gene>
    <name evidence="4" type="ORF">O1D97_15370</name>
</gene>
<dbReference type="InterPro" id="IPR013154">
    <property type="entry name" value="ADH-like_N"/>
</dbReference>
<keyword evidence="1" id="KW-0560">Oxidoreductase</keyword>
<dbReference type="InterPro" id="IPR013149">
    <property type="entry name" value="ADH-like_C"/>
</dbReference>
<feature type="domain" description="Alcohol dehydrogenase-like N-terminal" evidence="3">
    <location>
        <begin position="27"/>
        <end position="141"/>
    </location>
</feature>
<dbReference type="PANTHER" id="PTHR43401">
    <property type="entry name" value="L-THREONINE 3-DEHYDROGENASE"/>
    <property type="match status" value="1"/>
</dbReference>
<dbReference type="SUPFAM" id="SSF51735">
    <property type="entry name" value="NAD(P)-binding Rossmann-fold domains"/>
    <property type="match status" value="1"/>
</dbReference>
<feature type="domain" description="Alcohol dehydrogenase-like C-terminal" evidence="2">
    <location>
        <begin position="180"/>
        <end position="258"/>
    </location>
</feature>
<dbReference type="Gene3D" id="3.40.50.720">
    <property type="entry name" value="NAD(P)-binding Rossmann-like Domain"/>
    <property type="match status" value="1"/>
</dbReference>
<dbReference type="Gene3D" id="3.90.180.10">
    <property type="entry name" value="Medium-chain alcohol dehydrogenases, catalytic domain"/>
    <property type="match status" value="1"/>
</dbReference>